<evidence type="ECO:0000256" key="4">
    <source>
        <dbReference type="SAM" id="MobiDB-lite"/>
    </source>
</evidence>
<keyword evidence="7" id="KW-1185">Reference proteome</keyword>
<feature type="binding site" evidence="3">
    <location>
        <position position="415"/>
    </location>
    <ligand>
        <name>ATP</name>
        <dbReference type="ChEBI" id="CHEBI:30616"/>
    </ligand>
</feature>
<dbReference type="PROSITE" id="PS50011">
    <property type="entry name" value="PROTEIN_KINASE_DOM"/>
    <property type="match status" value="1"/>
</dbReference>
<dbReference type="Gene3D" id="1.10.510.10">
    <property type="entry name" value="Transferase(Phosphotransferase) domain 1"/>
    <property type="match status" value="1"/>
</dbReference>
<dbReference type="AlphaFoldDB" id="A0A9P9A9F2"/>
<dbReference type="PANTHER" id="PTHR24346:SF30">
    <property type="entry name" value="MATERNAL EMBRYONIC LEUCINE ZIPPER KINASE"/>
    <property type="match status" value="1"/>
</dbReference>
<comment type="caution">
    <text evidence="6">The sequence shown here is derived from an EMBL/GenBank/DDBJ whole genome shotgun (WGS) entry which is preliminary data.</text>
</comment>
<feature type="compositionally biased region" description="Polar residues" evidence="4">
    <location>
        <begin position="161"/>
        <end position="193"/>
    </location>
</feature>
<feature type="domain" description="Protein kinase" evidence="5">
    <location>
        <begin position="385"/>
        <end position="689"/>
    </location>
</feature>
<feature type="compositionally biased region" description="Polar residues" evidence="4">
    <location>
        <begin position="71"/>
        <end position="80"/>
    </location>
</feature>
<feature type="compositionally biased region" description="Low complexity" evidence="4">
    <location>
        <begin position="232"/>
        <end position="241"/>
    </location>
</feature>
<dbReference type="OrthoDB" id="4062651at2759"/>
<accession>A0A9P9A9F2</accession>
<gene>
    <name evidence="6" type="ORF">F5X68DRAFT_274948</name>
</gene>
<evidence type="ECO:0000313" key="7">
    <source>
        <dbReference type="Proteomes" id="UP000770015"/>
    </source>
</evidence>
<dbReference type="InterPro" id="IPR011009">
    <property type="entry name" value="Kinase-like_dom_sf"/>
</dbReference>
<dbReference type="InterPro" id="IPR008271">
    <property type="entry name" value="Ser/Thr_kinase_AS"/>
</dbReference>
<dbReference type="GO" id="GO:0035556">
    <property type="term" value="P:intracellular signal transduction"/>
    <property type="evidence" value="ECO:0007669"/>
    <property type="project" value="TreeGrafter"/>
</dbReference>
<feature type="compositionally biased region" description="Basic residues" evidence="4">
    <location>
        <begin position="307"/>
        <end position="316"/>
    </location>
</feature>
<dbReference type="GO" id="GO:0005524">
    <property type="term" value="F:ATP binding"/>
    <property type="evidence" value="ECO:0007669"/>
    <property type="project" value="UniProtKB-UniRule"/>
</dbReference>
<keyword evidence="2 3" id="KW-0067">ATP-binding</keyword>
<dbReference type="GO" id="GO:0005737">
    <property type="term" value="C:cytoplasm"/>
    <property type="evidence" value="ECO:0007669"/>
    <property type="project" value="TreeGrafter"/>
</dbReference>
<name>A0A9P9A9F2_9PEZI</name>
<dbReference type="PROSITE" id="PS00107">
    <property type="entry name" value="PROTEIN_KINASE_ATP"/>
    <property type="match status" value="1"/>
</dbReference>
<feature type="compositionally biased region" description="Polar residues" evidence="4">
    <location>
        <begin position="1"/>
        <end position="18"/>
    </location>
</feature>
<keyword evidence="1 3" id="KW-0547">Nucleotide-binding</keyword>
<dbReference type="EMBL" id="JAGSXJ010000008">
    <property type="protein sequence ID" value="KAH6688895.1"/>
    <property type="molecule type" value="Genomic_DNA"/>
</dbReference>
<sequence>MSVSANLTNGTQLSTSVPSDDDSFLAIRKYNSVPLSSSPRQFPTDLASPILEGDETGTESPNEPITPVDVRQSQEFTTVPTPDKPNFNHHQAASAAVAAPTSDPYHQPTASVKSVILDSSAVSDAAPSLTPSAKANAAENPIHPPPPQPAADQEPTTPTPGNISRRSTRGSTHSFKRSVSNLFRRTNSTSATTRPEMAFSSPMYNGNGGSETATLNDTVRRKDAGADFSLNTSQTTTRSNTPPSPTSPLEMTKTYTNSNASTVQKPNNGLMPNPDDFKKNRASTGLAFRSRAVNFGGNGASPGKDKQPKKRHFGRRRSYESDQQANEVTHHHHMGLHIEPSPWPQMADAGVGVKSRRLSISLPDDFHVEVADLQNDYEYQNKFFGRHGKHLGKGATSKVTLMSRKGFPNELYAVKEFLNKSKAESAEDYEKKVKSEYSIAKSLHHPNIVETIQLCTDHGRWNHVMEYCSDGDLFQLVEKGYLKSPDRAGDRLCLFKQVVQGVNYLHSNGIAHRDIKLENCLITNGSKLKITDFGVSEVFCGTHPGLREAGGQCGQNMRDLRLCSPGICGSEPYIAPEVLAKKSQYDPRGMDVWGSAVIMIFLTFGANIWKRAEVNTGSTQYDIFVKQWDKWNAKHPGEDARITDTDYPYFVPFDGFISPPALRRILLTMLNPDPTKRATISEIINHRWVKNIECCQVDSYDDPAKYIDASKAGATRVNGQKKIFCHNHLPLVSHGHSLGKMPGQSGY</sequence>
<feature type="region of interest" description="Disordered" evidence="4">
    <location>
        <begin position="291"/>
        <end position="330"/>
    </location>
</feature>
<keyword evidence="6" id="KW-0808">Transferase</keyword>
<evidence type="ECO:0000256" key="3">
    <source>
        <dbReference type="PROSITE-ProRule" id="PRU10141"/>
    </source>
</evidence>
<dbReference type="PANTHER" id="PTHR24346">
    <property type="entry name" value="MAP/MICROTUBULE AFFINITY-REGULATING KINASE"/>
    <property type="match status" value="1"/>
</dbReference>
<dbReference type="SMART" id="SM00220">
    <property type="entry name" value="S_TKc"/>
    <property type="match status" value="1"/>
</dbReference>
<dbReference type="GO" id="GO:0004674">
    <property type="term" value="F:protein serine/threonine kinase activity"/>
    <property type="evidence" value="ECO:0007669"/>
    <property type="project" value="TreeGrafter"/>
</dbReference>
<dbReference type="InterPro" id="IPR000719">
    <property type="entry name" value="Prot_kinase_dom"/>
</dbReference>
<organism evidence="6 7">
    <name type="scientific">Plectosphaerella plurivora</name>
    <dbReference type="NCBI Taxonomy" id="936078"/>
    <lineage>
        <taxon>Eukaryota</taxon>
        <taxon>Fungi</taxon>
        <taxon>Dikarya</taxon>
        <taxon>Ascomycota</taxon>
        <taxon>Pezizomycotina</taxon>
        <taxon>Sordariomycetes</taxon>
        <taxon>Hypocreomycetidae</taxon>
        <taxon>Glomerellales</taxon>
        <taxon>Plectosphaerellaceae</taxon>
        <taxon>Plectosphaerella</taxon>
    </lineage>
</organism>
<feature type="compositionally biased region" description="Low complexity" evidence="4">
    <location>
        <begin position="150"/>
        <end position="160"/>
    </location>
</feature>
<reference evidence="6" key="1">
    <citation type="journal article" date="2021" name="Nat. Commun.">
        <title>Genetic determinants of endophytism in the Arabidopsis root mycobiome.</title>
        <authorList>
            <person name="Mesny F."/>
            <person name="Miyauchi S."/>
            <person name="Thiergart T."/>
            <person name="Pickel B."/>
            <person name="Atanasova L."/>
            <person name="Karlsson M."/>
            <person name="Huettel B."/>
            <person name="Barry K.W."/>
            <person name="Haridas S."/>
            <person name="Chen C."/>
            <person name="Bauer D."/>
            <person name="Andreopoulos W."/>
            <person name="Pangilinan J."/>
            <person name="LaButti K."/>
            <person name="Riley R."/>
            <person name="Lipzen A."/>
            <person name="Clum A."/>
            <person name="Drula E."/>
            <person name="Henrissat B."/>
            <person name="Kohler A."/>
            <person name="Grigoriev I.V."/>
            <person name="Martin F.M."/>
            <person name="Hacquard S."/>
        </authorList>
    </citation>
    <scope>NUCLEOTIDE SEQUENCE</scope>
    <source>
        <strain evidence="6">MPI-SDFR-AT-0117</strain>
    </source>
</reference>
<dbReference type="PROSITE" id="PS00108">
    <property type="entry name" value="PROTEIN_KINASE_ST"/>
    <property type="match status" value="1"/>
</dbReference>
<feature type="region of interest" description="Disordered" evidence="4">
    <location>
        <begin position="125"/>
        <end position="253"/>
    </location>
</feature>
<evidence type="ECO:0000259" key="5">
    <source>
        <dbReference type="PROSITE" id="PS50011"/>
    </source>
</evidence>
<dbReference type="Proteomes" id="UP000770015">
    <property type="component" value="Unassembled WGS sequence"/>
</dbReference>
<proteinExistence type="predicted"/>
<evidence type="ECO:0000256" key="1">
    <source>
        <dbReference type="ARBA" id="ARBA00022741"/>
    </source>
</evidence>
<keyword evidence="6" id="KW-0418">Kinase</keyword>
<dbReference type="InterPro" id="IPR017441">
    <property type="entry name" value="Protein_kinase_ATP_BS"/>
</dbReference>
<dbReference type="Pfam" id="PF00069">
    <property type="entry name" value="Pkinase"/>
    <property type="match status" value="1"/>
</dbReference>
<feature type="region of interest" description="Disordered" evidence="4">
    <location>
        <begin position="1"/>
        <end position="107"/>
    </location>
</feature>
<evidence type="ECO:0000313" key="6">
    <source>
        <dbReference type="EMBL" id="KAH6688895.1"/>
    </source>
</evidence>
<dbReference type="SUPFAM" id="SSF56112">
    <property type="entry name" value="Protein kinase-like (PK-like)"/>
    <property type="match status" value="1"/>
</dbReference>
<evidence type="ECO:0000256" key="2">
    <source>
        <dbReference type="ARBA" id="ARBA00022840"/>
    </source>
</evidence>
<protein>
    <submittedName>
        <fullName evidence="6">Kinase-like domain-containing protein</fullName>
    </submittedName>
</protein>